<dbReference type="PANTHER" id="PTHR47893:SF1">
    <property type="entry name" value="REGULATORY PROTEIN PCHR"/>
    <property type="match status" value="1"/>
</dbReference>
<evidence type="ECO:0000259" key="4">
    <source>
        <dbReference type="PROSITE" id="PS01124"/>
    </source>
</evidence>
<dbReference type="Proteomes" id="UP000295106">
    <property type="component" value="Unassembled WGS sequence"/>
</dbReference>
<dbReference type="GO" id="GO:0003700">
    <property type="term" value="F:DNA-binding transcription factor activity"/>
    <property type="evidence" value="ECO:0007669"/>
    <property type="project" value="InterPro"/>
</dbReference>
<evidence type="ECO:0000313" key="6">
    <source>
        <dbReference type="Proteomes" id="UP000295106"/>
    </source>
</evidence>
<dbReference type="PROSITE" id="PS01124">
    <property type="entry name" value="HTH_ARAC_FAMILY_2"/>
    <property type="match status" value="1"/>
</dbReference>
<dbReference type="RefSeq" id="WP_132644429.1">
    <property type="nucleotide sequence ID" value="NZ_CP181386.1"/>
</dbReference>
<organism evidence="5 6">
    <name type="scientific">Rubrivivax gelatinosus</name>
    <name type="common">Rhodocyclus gelatinosus</name>
    <name type="synonym">Rhodopseudomonas gelatinosa</name>
    <dbReference type="NCBI Taxonomy" id="28068"/>
    <lineage>
        <taxon>Bacteria</taxon>
        <taxon>Pseudomonadati</taxon>
        <taxon>Pseudomonadota</taxon>
        <taxon>Betaproteobacteria</taxon>
        <taxon>Burkholderiales</taxon>
        <taxon>Sphaerotilaceae</taxon>
        <taxon>Rubrivivax</taxon>
    </lineage>
</organism>
<protein>
    <submittedName>
        <fullName evidence="5">AraC family transcriptional regulator</fullName>
    </submittedName>
</protein>
<proteinExistence type="predicted"/>
<gene>
    <name evidence="5" type="ORF">EV684_101297</name>
</gene>
<dbReference type="InterPro" id="IPR018062">
    <property type="entry name" value="HTH_AraC-typ_CS"/>
</dbReference>
<feature type="domain" description="HTH araC/xylS-type" evidence="4">
    <location>
        <begin position="211"/>
        <end position="309"/>
    </location>
</feature>
<dbReference type="GO" id="GO:0043565">
    <property type="term" value="F:sequence-specific DNA binding"/>
    <property type="evidence" value="ECO:0007669"/>
    <property type="project" value="InterPro"/>
</dbReference>
<evidence type="ECO:0000256" key="2">
    <source>
        <dbReference type="ARBA" id="ARBA00023125"/>
    </source>
</evidence>
<dbReference type="PANTHER" id="PTHR47893">
    <property type="entry name" value="REGULATORY PROTEIN PCHR"/>
    <property type="match status" value="1"/>
</dbReference>
<dbReference type="AlphaFoldDB" id="A0A4R2MJD2"/>
<dbReference type="InterPro" id="IPR020449">
    <property type="entry name" value="Tscrpt_reg_AraC-type_HTH"/>
</dbReference>
<dbReference type="EMBL" id="SLXD01000001">
    <property type="protein sequence ID" value="TCP05425.1"/>
    <property type="molecule type" value="Genomic_DNA"/>
</dbReference>
<dbReference type="PRINTS" id="PR00032">
    <property type="entry name" value="HTHARAC"/>
</dbReference>
<evidence type="ECO:0000313" key="5">
    <source>
        <dbReference type="EMBL" id="TCP05425.1"/>
    </source>
</evidence>
<dbReference type="OrthoDB" id="2536004at2"/>
<keyword evidence="2" id="KW-0238">DNA-binding</keyword>
<name>A0A4R2MJD2_RUBGE</name>
<keyword evidence="3" id="KW-0804">Transcription</keyword>
<dbReference type="PROSITE" id="PS00041">
    <property type="entry name" value="HTH_ARAC_FAMILY_1"/>
    <property type="match status" value="1"/>
</dbReference>
<reference evidence="5 6" key="1">
    <citation type="submission" date="2019-03" db="EMBL/GenBank/DDBJ databases">
        <title>Genomic Encyclopedia of Type Strains, Phase IV (KMG-IV): sequencing the most valuable type-strain genomes for metagenomic binning, comparative biology and taxonomic classification.</title>
        <authorList>
            <person name="Goeker M."/>
        </authorList>
    </citation>
    <scope>NUCLEOTIDE SEQUENCE [LARGE SCALE GENOMIC DNA]</scope>
    <source>
        <strain evidence="5 6">DSM 1709</strain>
    </source>
</reference>
<evidence type="ECO:0000256" key="1">
    <source>
        <dbReference type="ARBA" id="ARBA00023015"/>
    </source>
</evidence>
<dbReference type="Gene3D" id="1.10.10.60">
    <property type="entry name" value="Homeodomain-like"/>
    <property type="match status" value="1"/>
</dbReference>
<accession>A0A4R2MJD2</accession>
<dbReference type="InterPro" id="IPR009057">
    <property type="entry name" value="Homeodomain-like_sf"/>
</dbReference>
<dbReference type="Pfam" id="PF12833">
    <property type="entry name" value="HTH_18"/>
    <property type="match status" value="1"/>
</dbReference>
<dbReference type="GeneID" id="99687027"/>
<sequence length="312" mass="34356">MSHAASPHPVEVEASDLLERHEQLDFGRGAWSRLSIVGLQEGVALLGWQAGFDSPCELRLRDDSDAVHFGYALRGRSRCRIEHGRRREEHDFPAARGHLHYGPDSRGRFLQHGEYCSVSVMLRPALLRAWAGEDRALQCALDDGHCLAHGLHGRELHAVAQSLHQALLPGAPPRHALWLQGQALAFVGLCLEAGRDGAAAGLGADERRRLLQARDRLLSDLAAPPLLADLAATHGLSVLRLQRGFRSLFGCSAYALFQRERMHEARRRLLAGEARVTDVALELGYTNLSHFAAAFRREFGLAPAIVAGRRRA</sequence>
<dbReference type="InterPro" id="IPR018060">
    <property type="entry name" value="HTH_AraC"/>
</dbReference>
<dbReference type="SUPFAM" id="SSF46689">
    <property type="entry name" value="Homeodomain-like"/>
    <property type="match status" value="1"/>
</dbReference>
<dbReference type="SMART" id="SM00342">
    <property type="entry name" value="HTH_ARAC"/>
    <property type="match status" value="1"/>
</dbReference>
<keyword evidence="1" id="KW-0805">Transcription regulation</keyword>
<evidence type="ECO:0000256" key="3">
    <source>
        <dbReference type="ARBA" id="ARBA00023163"/>
    </source>
</evidence>
<comment type="caution">
    <text evidence="5">The sequence shown here is derived from an EMBL/GenBank/DDBJ whole genome shotgun (WGS) entry which is preliminary data.</text>
</comment>
<dbReference type="InterPro" id="IPR053142">
    <property type="entry name" value="PchR_regulatory_protein"/>
</dbReference>